<dbReference type="RefSeq" id="WP_093168091.1">
    <property type="nucleotide sequence ID" value="NZ_FNCN01000002.1"/>
</dbReference>
<evidence type="ECO:0000313" key="3">
    <source>
        <dbReference type="Proteomes" id="UP000198923"/>
    </source>
</evidence>
<feature type="domain" description="DUF4326" evidence="1">
    <location>
        <begin position="15"/>
        <end position="94"/>
    </location>
</feature>
<dbReference type="EMBL" id="FNCN01000002">
    <property type="protein sequence ID" value="SDG23416.1"/>
    <property type="molecule type" value="Genomic_DNA"/>
</dbReference>
<sequence>MPQRVKVEGDLYHGHVPEGAVYVGRGAPGMKQSPFHNPFHVGREAKDRAESVEMYRGYLAGRPDLVVRAREELAGRDLACWCHLDQPCHGDVLLAVAAGEEP</sequence>
<evidence type="ECO:0000313" key="2">
    <source>
        <dbReference type="EMBL" id="SDG23416.1"/>
    </source>
</evidence>
<name>A0A1G7SK04_9ACTN</name>
<keyword evidence="3" id="KW-1185">Reference proteome</keyword>
<dbReference type="OrthoDB" id="3483205at2"/>
<gene>
    <name evidence="2" type="ORF">SAMN05421505_102342</name>
</gene>
<evidence type="ECO:0000259" key="1">
    <source>
        <dbReference type="Pfam" id="PF14216"/>
    </source>
</evidence>
<protein>
    <recommendedName>
        <fullName evidence="1">DUF4326 domain-containing protein</fullName>
    </recommendedName>
</protein>
<dbReference type="STRING" id="504805.SAMN05421505_102342"/>
<proteinExistence type="predicted"/>
<dbReference type="Proteomes" id="UP000198923">
    <property type="component" value="Unassembled WGS sequence"/>
</dbReference>
<organism evidence="2 3">
    <name type="scientific">Sinosporangium album</name>
    <dbReference type="NCBI Taxonomy" id="504805"/>
    <lineage>
        <taxon>Bacteria</taxon>
        <taxon>Bacillati</taxon>
        <taxon>Actinomycetota</taxon>
        <taxon>Actinomycetes</taxon>
        <taxon>Streptosporangiales</taxon>
        <taxon>Streptosporangiaceae</taxon>
        <taxon>Sinosporangium</taxon>
    </lineage>
</organism>
<dbReference type="Pfam" id="PF14216">
    <property type="entry name" value="DUF4326"/>
    <property type="match status" value="1"/>
</dbReference>
<dbReference type="InterPro" id="IPR025475">
    <property type="entry name" value="DUF4326"/>
</dbReference>
<reference evidence="2 3" key="1">
    <citation type="submission" date="2016-10" db="EMBL/GenBank/DDBJ databases">
        <authorList>
            <person name="de Groot N.N."/>
        </authorList>
    </citation>
    <scope>NUCLEOTIDE SEQUENCE [LARGE SCALE GENOMIC DNA]</scope>
    <source>
        <strain evidence="2 3">CPCC 201354</strain>
    </source>
</reference>
<accession>A0A1G7SK04</accession>
<dbReference type="AlphaFoldDB" id="A0A1G7SK04"/>